<dbReference type="EMBL" id="QBMP01000013">
    <property type="protein sequence ID" value="PZO60276.1"/>
    <property type="molecule type" value="Genomic_DNA"/>
</dbReference>
<organism evidence="6 7">
    <name type="scientific">Phormidesmis priestleyi</name>
    <dbReference type="NCBI Taxonomy" id="268141"/>
    <lineage>
        <taxon>Bacteria</taxon>
        <taxon>Bacillati</taxon>
        <taxon>Cyanobacteriota</taxon>
        <taxon>Cyanophyceae</taxon>
        <taxon>Leptolyngbyales</taxon>
        <taxon>Leptolyngbyaceae</taxon>
        <taxon>Phormidesmis</taxon>
    </lineage>
</organism>
<dbReference type="Gene3D" id="2.30.42.10">
    <property type="match status" value="1"/>
</dbReference>
<feature type="domain" description="PDZ" evidence="5">
    <location>
        <begin position="322"/>
        <end position="406"/>
    </location>
</feature>
<name>A0A2W4XSG1_9CYAN</name>
<dbReference type="NCBIfam" id="NF041521">
    <property type="entry name" value="HhoA_HhoB_HtrA"/>
    <property type="match status" value="1"/>
</dbReference>
<dbReference type="InterPro" id="IPR001940">
    <property type="entry name" value="Peptidase_S1C"/>
</dbReference>
<evidence type="ECO:0000256" key="4">
    <source>
        <dbReference type="SAM" id="MobiDB-lite"/>
    </source>
</evidence>
<keyword evidence="3" id="KW-0378">Hydrolase</keyword>
<evidence type="ECO:0000256" key="1">
    <source>
        <dbReference type="ARBA" id="ARBA00010541"/>
    </source>
</evidence>
<dbReference type="GO" id="GO:0006508">
    <property type="term" value="P:proteolysis"/>
    <property type="evidence" value="ECO:0007669"/>
    <property type="project" value="UniProtKB-KW"/>
</dbReference>
<dbReference type="Pfam" id="PF13180">
    <property type="entry name" value="PDZ_2"/>
    <property type="match status" value="1"/>
</dbReference>
<dbReference type="Proteomes" id="UP000249794">
    <property type="component" value="Unassembled WGS sequence"/>
</dbReference>
<dbReference type="InterPro" id="IPR048172">
    <property type="entry name" value="HhoA_HhoB_HtrA-like"/>
</dbReference>
<protein>
    <submittedName>
        <fullName evidence="6">Serine protease</fullName>
    </submittedName>
</protein>
<comment type="similarity">
    <text evidence="1">Belongs to the peptidase S1C family.</text>
</comment>
<comment type="caution">
    <text evidence="6">The sequence shown here is derived from an EMBL/GenBank/DDBJ whole genome shotgun (WGS) entry which is preliminary data.</text>
</comment>
<dbReference type="InterPro" id="IPR001478">
    <property type="entry name" value="PDZ"/>
</dbReference>
<dbReference type="GO" id="GO:0004252">
    <property type="term" value="F:serine-type endopeptidase activity"/>
    <property type="evidence" value="ECO:0007669"/>
    <property type="project" value="InterPro"/>
</dbReference>
<dbReference type="SUPFAM" id="SSF50494">
    <property type="entry name" value="Trypsin-like serine proteases"/>
    <property type="match status" value="1"/>
</dbReference>
<dbReference type="SUPFAM" id="SSF50156">
    <property type="entry name" value="PDZ domain-like"/>
    <property type="match status" value="1"/>
</dbReference>
<evidence type="ECO:0000256" key="2">
    <source>
        <dbReference type="ARBA" id="ARBA00022670"/>
    </source>
</evidence>
<evidence type="ECO:0000256" key="3">
    <source>
        <dbReference type="ARBA" id="ARBA00022801"/>
    </source>
</evidence>
<dbReference type="InterPro" id="IPR036034">
    <property type="entry name" value="PDZ_sf"/>
</dbReference>
<dbReference type="AlphaFoldDB" id="A0A2W4XSG1"/>
<dbReference type="PANTHER" id="PTHR22939:SF129">
    <property type="entry name" value="SERINE PROTEASE HTRA2, MITOCHONDRIAL"/>
    <property type="match status" value="1"/>
</dbReference>
<evidence type="ECO:0000259" key="5">
    <source>
        <dbReference type="PROSITE" id="PS50106"/>
    </source>
</evidence>
<proteinExistence type="inferred from homology"/>
<dbReference type="PROSITE" id="PS50106">
    <property type="entry name" value="PDZ"/>
    <property type="match status" value="1"/>
</dbReference>
<feature type="region of interest" description="Disordered" evidence="4">
    <location>
        <begin position="109"/>
        <end position="145"/>
    </location>
</feature>
<dbReference type="SMART" id="SM00228">
    <property type="entry name" value="PDZ"/>
    <property type="match status" value="1"/>
</dbReference>
<accession>A0A2W4XSG1</accession>
<dbReference type="Gene3D" id="2.40.10.120">
    <property type="match status" value="1"/>
</dbReference>
<dbReference type="InterPro" id="IPR009003">
    <property type="entry name" value="Peptidase_S1_PA"/>
</dbReference>
<evidence type="ECO:0000313" key="7">
    <source>
        <dbReference type="Proteomes" id="UP000249794"/>
    </source>
</evidence>
<evidence type="ECO:0000313" key="6">
    <source>
        <dbReference type="EMBL" id="PZO60276.1"/>
    </source>
</evidence>
<reference evidence="7" key="1">
    <citation type="submission" date="2018-04" db="EMBL/GenBank/DDBJ databases">
        <authorList>
            <person name="Cornet L."/>
        </authorList>
    </citation>
    <scope>NUCLEOTIDE SEQUENCE [LARGE SCALE GENOMIC DNA]</scope>
</reference>
<dbReference type="PANTHER" id="PTHR22939">
    <property type="entry name" value="SERINE PROTEASE FAMILY S1C HTRA-RELATED"/>
    <property type="match status" value="1"/>
</dbReference>
<dbReference type="Pfam" id="PF13365">
    <property type="entry name" value="Trypsin_2"/>
    <property type="match status" value="1"/>
</dbReference>
<reference evidence="6 7" key="2">
    <citation type="submission" date="2018-06" db="EMBL/GenBank/DDBJ databases">
        <title>Metagenomic assembly of (sub)arctic Cyanobacteria and their associated microbiome from non-axenic cultures.</title>
        <authorList>
            <person name="Baurain D."/>
        </authorList>
    </citation>
    <scope>NUCLEOTIDE SEQUENCE [LARGE SCALE GENOMIC DNA]</scope>
    <source>
        <strain evidence="6">ULC027bin1</strain>
    </source>
</reference>
<dbReference type="PRINTS" id="PR00834">
    <property type="entry name" value="PROTEASES2C"/>
</dbReference>
<gene>
    <name evidence="6" type="ORF">DCF15_02660</name>
</gene>
<sequence>MRVSPKYLGCSGLLLLVGVSVGWAGHTYTDSRTAKLQPSFEQPLPTAIPAVQEATTPAAVPSSSPIDANFIATAVDRVGPSVVRIDASRSVQDDTDPAKRRLFDRFFGQEPSDAPLDLPNQRPDQGPRQGPKQDPEHIEQGTGSGFILTTNGKLLTNAHVIEGADTVMVTLRDGRTFTGEVMGADPVTDVAAIKIEADNLPVAPLEMSGNLSPGQWAIAIGNPLGLDNTVTAGIISALDRTSTQVGIADKRVQFIQTDAAINPGNSGGPLLNAQGEVIGMNTAIRANAQGLGFAIPIETAKRIADQLFETGKVQHPYLGIQMVNLDKEMRDRLNQDPALGVKINEDRGVVIVRVMPRTPAEAAGLKPGDIIKRINQTEIVDVTDVQSQVERNGIKDLLQVEIVRNGKVQKIDLKPTALPSELE</sequence>
<keyword evidence="2 6" id="KW-0645">Protease</keyword>